<reference evidence="2 3" key="1">
    <citation type="submission" date="2019-10" db="EMBL/GenBank/DDBJ databases">
        <title>Prolixibacter strains distinguished by the presence of nitrate reductase genes were adept at nitrate-dependent anaerobic corrosion of metallic iron and carbon steel.</title>
        <authorList>
            <person name="Iino T."/>
            <person name="Shono N."/>
            <person name="Ito K."/>
            <person name="Nakamura R."/>
            <person name="Sueoka K."/>
            <person name="Harayama S."/>
            <person name="Ohkuma M."/>
        </authorList>
    </citation>
    <scope>NUCLEOTIDE SEQUENCE [LARGE SCALE GENOMIC DNA]</scope>
    <source>
        <strain evidence="2 3">JCM 13498</strain>
    </source>
</reference>
<organism evidence="2 3">
    <name type="scientific">Prolixibacter bellariivorans</name>
    <dbReference type="NCBI Taxonomy" id="314319"/>
    <lineage>
        <taxon>Bacteria</taxon>
        <taxon>Pseudomonadati</taxon>
        <taxon>Bacteroidota</taxon>
        <taxon>Bacteroidia</taxon>
        <taxon>Marinilabiliales</taxon>
        <taxon>Prolixibacteraceae</taxon>
        <taxon>Prolixibacter</taxon>
    </lineage>
</organism>
<protein>
    <submittedName>
        <fullName evidence="2">Uncharacterized protein</fullName>
    </submittedName>
</protein>
<gene>
    <name evidence="2" type="ORF">PbJCM13498_25260</name>
</gene>
<dbReference type="RefSeq" id="WP_148303726.1">
    <property type="nucleotide sequence ID" value="NZ_BLAX01000001.1"/>
</dbReference>
<evidence type="ECO:0000256" key="1">
    <source>
        <dbReference type="SAM" id="MobiDB-lite"/>
    </source>
</evidence>
<dbReference type="AlphaFoldDB" id="A0A5M4B1H6"/>
<proteinExistence type="predicted"/>
<name>A0A5M4B1H6_9BACT</name>
<evidence type="ECO:0000313" key="3">
    <source>
        <dbReference type="Proteomes" id="UP000391834"/>
    </source>
</evidence>
<dbReference type="EMBL" id="BLAX01000001">
    <property type="protein sequence ID" value="GET33663.1"/>
    <property type="molecule type" value="Genomic_DNA"/>
</dbReference>
<evidence type="ECO:0000313" key="2">
    <source>
        <dbReference type="EMBL" id="GET33663.1"/>
    </source>
</evidence>
<feature type="region of interest" description="Disordered" evidence="1">
    <location>
        <begin position="87"/>
        <end position="106"/>
    </location>
</feature>
<comment type="caution">
    <text evidence="2">The sequence shown here is derived from an EMBL/GenBank/DDBJ whole genome shotgun (WGS) entry which is preliminary data.</text>
</comment>
<accession>A0A5M4B1H6</accession>
<dbReference type="Proteomes" id="UP000391834">
    <property type="component" value="Unassembled WGS sequence"/>
</dbReference>
<sequence length="106" mass="11709">MFDGIKIKITEDKNGNFVGKVVELNDNKYVDLFVSVGDTWVTGIGRSSNFEFVLTEKKIASQLFSLYGLDTTQDYKAEFIDNNTFGLGTGSAAPSQSPIRYSRIAP</sequence>
<dbReference type="OrthoDB" id="1467621at2"/>
<feature type="compositionally biased region" description="Polar residues" evidence="1">
    <location>
        <begin position="87"/>
        <end position="99"/>
    </location>
</feature>
<keyword evidence="3" id="KW-1185">Reference proteome</keyword>